<evidence type="ECO:0000313" key="2">
    <source>
        <dbReference type="EMBL" id="EAQ48666.1"/>
    </source>
</evidence>
<organism evidence="2 3">
    <name type="scientific">Leeuwenhoekiella blandensis (strain CECT 7118 / CCUG 51940 / KCTC 22103 / MED217)</name>
    <name type="common">Flavobacterium sp. (strain MED217)</name>
    <dbReference type="NCBI Taxonomy" id="398720"/>
    <lineage>
        <taxon>Bacteria</taxon>
        <taxon>Pseudomonadati</taxon>
        <taxon>Bacteroidota</taxon>
        <taxon>Flavobacteriia</taxon>
        <taxon>Flavobacteriales</taxon>
        <taxon>Flavobacteriaceae</taxon>
        <taxon>Leeuwenhoekiella</taxon>
    </lineage>
</organism>
<evidence type="ECO:0000256" key="1">
    <source>
        <dbReference type="SAM" id="Phobius"/>
    </source>
</evidence>
<dbReference type="EMBL" id="AANC01000007">
    <property type="protein sequence ID" value="EAQ48666.1"/>
    <property type="molecule type" value="Genomic_DNA"/>
</dbReference>
<name>A3XP57_LEEBM</name>
<dbReference type="RefSeq" id="WP_009780169.1">
    <property type="nucleotide sequence ID" value="NZ_CH672395.1"/>
</dbReference>
<dbReference type="Proteomes" id="UP000001601">
    <property type="component" value="Unassembled WGS sequence"/>
</dbReference>
<comment type="caution">
    <text evidence="2">The sequence shown here is derived from an EMBL/GenBank/DDBJ whole genome shotgun (WGS) entry which is preliminary data.</text>
</comment>
<accession>A3XP57</accession>
<sequence length="195" mass="22721">MMLLAIIQANNDNLSVPLIYIEVAVLMFGAFMIGYFFAYYYQKSRYVKKVNLLRQKYSDKPENEAIELEDDFLEDEYEVAAERKTEITKPEEDEALRTDLDFSRIGAASADDADNLQKIIGIGPYTEEKLNTIGIYTYDQISKFNARDIEIVTDLIHFFPDRIVNDNWVAKAKLLLQSKQRAQLRRDREVRMKKA</sequence>
<evidence type="ECO:0000313" key="3">
    <source>
        <dbReference type="Proteomes" id="UP000001601"/>
    </source>
</evidence>
<dbReference type="OrthoDB" id="9807941at2"/>
<keyword evidence="3" id="KW-1185">Reference proteome</keyword>
<dbReference type="HOGENOM" id="CLU_070816_0_0_10"/>
<keyword evidence="1" id="KW-1133">Transmembrane helix</keyword>
<feature type="transmembrane region" description="Helical" evidence="1">
    <location>
        <begin position="18"/>
        <end position="41"/>
    </location>
</feature>
<dbReference type="AlphaFoldDB" id="A3XP57"/>
<gene>
    <name evidence="2" type="ORF">MED217_08965</name>
</gene>
<proteinExistence type="predicted"/>
<keyword evidence="1" id="KW-0812">Transmembrane</keyword>
<dbReference type="Gene3D" id="1.10.150.20">
    <property type="entry name" value="5' to 3' exonuclease, C-terminal subdomain"/>
    <property type="match status" value="1"/>
</dbReference>
<reference evidence="2 3" key="1">
    <citation type="journal article" date="2007" name="Nature">
        <title>Light stimulates growth of proteorhodopsin-containing marine Flavobacteria.</title>
        <authorList>
            <person name="Gomez-Consarnau L."/>
            <person name="Gonzalez J.M."/>
            <person name="Coll-Llado M."/>
            <person name="Gourdon P."/>
            <person name="Pascher T."/>
            <person name="Neutze R."/>
            <person name="Pedros-Alio C."/>
            <person name="Pinhassi J."/>
        </authorList>
    </citation>
    <scope>NUCLEOTIDE SEQUENCE [LARGE SCALE GENOMIC DNA]</scope>
    <source>
        <strain evidence="2 3">MED217</strain>
    </source>
</reference>
<dbReference type="STRING" id="398720.MED217_08965"/>
<dbReference type="eggNOG" id="COG3743">
    <property type="taxonomic scope" value="Bacteria"/>
</dbReference>
<protein>
    <submittedName>
        <fullName evidence="2">NADH dehydogenase-like protein</fullName>
    </submittedName>
</protein>
<keyword evidence="1" id="KW-0472">Membrane</keyword>